<evidence type="ECO:0000313" key="1">
    <source>
        <dbReference type="EMBL" id="CAF1227772.1"/>
    </source>
</evidence>
<comment type="caution">
    <text evidence="1">The sequence shown here is derived from an EMBL/GenBank/DDBJ whole genome shotgun (WGS) entry which is preliminary data.</text>
</comment>
<accession>A0A814YAI7</accession>
<evidence type="ECO:0000313" key="2">
    <source>
        <dbReference type="Proteomes" id="UP000663845"/>
    </source>
</evidence>
<proteinExistence type="predicted"/>
<protein>
    <submittedName>
        <fullName evidence="1">Uncharacterized protein</fullName>
    </submittedName>
</protein>
<sequence>MLAPQDQTSTAEARTLVRPIHVWLDQNVNTDESNRIMKEKFKGSVHRFEAFDNIGQCERFIEYCSSRNIVFIVSGSLGREILPRIHSLPQLLKCYVYCGNKQANEQWAQQYSKIKGVFDSSADLIKVIAPYHC</sequence>
<name>A0A814YAI7_9BILA</name>
<dbReference type="Proteomes" id="UP000663845">
    <property type="component" value="Unassembled WGS sequence"/>
</dbReference>
<dbReference type="EMBL" id="CAJNOG010000411">
    <property type="protein sequence ID" value="CAF1227772.1"/>
    <property type="molecule type" value="Genomic_DNA"/>
</dbReference>
<dbReference type="AlphaFoldDB" id="A0A814YAI7"/>
<organism evidence="1 2">
    <name type="scientific">Adineta steineri</name>
    <dbReference type="NCBI Taxonomy" id="433720"/>
    <lineage>
        <taxon>Eukaryota</taxon>
        <taxon>Metazoa</taxon>
        <taxon>Spiralia</taxon>
        <taxon>Gnathifera</taxon>
        <taxon>Rotifera</taxon>
        <taxon>Eurotatoria</taxon>
        <taxon>Bdelloidea</taxon>
        <taxon>Adinetida</taxon>
        <taxon>Adinetidae</taxon>
        <taxon>Adineta</taxon>
    </lineage>
</organism>
<reference evidence="1" key="1">
    <citation type="submission" date="2021-02" db="EMBL/GenBank/DDBJ databases">
        <authorList>
            <person name="Nowell W R."/>
        </authorList>
    </citation>
    <scope>NUCLEOTIDE SEQUENCE</scope>
</reference>
<gene>
    <name evidence="1" type="ORF">JYZ213_LOCUS28367</name>
</gene>